<protein>
    <recommendedName>
        <fullName evidence="7">ABC-2 type transporter transmembrane domain-containing protein</fullName>
    </recommendedName>
</protein>
<dbReference type="InterPro" id="IPR051449">
    <property type="entry name" value="ABC-2_transporter_component"/>
</dbReference>
<evidence type="ECO:0000313" key="8">
    <source>
        <dbReference type="EMBL" id="OOP66103.1"/>
    </source>
</evidence>
<keyword evidence="3 6" id="KW-0812">Transmembrane</keyword>
<dbReference type="GO" id="GO:0005886">
    <property type="term" value="C:plasma membrane"/>
    <property type="evidence" value="ECO:0007669"/>
    <property type="project" value="UniProtKB-SubCell"/>
</dbReference>
<dbReference type="InterPro" id="IPR013525">
    <property type="entry name" value="ABC2_TM"/>
</dbReference>
<evidence type="ECO:0000256" key="1">
    <source>
        <dbReference type="ARBA" id="ARBA00004651"/>
    </source>
</evidence>
<name>A0A8E2I757_9BACI</name>
<feature type="transmembrane region" description="Helical" evidence="6">
    <location>
        <begin position="348"/>
        <end position="376"/>
    </location>
</feature>
<feature type="domain" description="ABC-2 type transporter transmembrane" evidence="7">
    <location>
        <begin position="16"/>
        <end position="375"/>
    </location>
</feature>
<dbReference type="EMBL" id="MTLA01000372">
    <property type="protein sequence ID" value="OOP66103.1"/>
    <property type="molecule type" value="Genomic_DNA"/>
</dbReference>
<comment type="subcellular location">
    <subcellularLocation>
        <location evidence="1">Cell membrane</location>
        <topology evidence="1">Multi-pass membrane protein</topology>
    </subcellularLocation>
</comment>
<evidence type="ECO:0000259" key="7">
    <source>
        <dbReference type="Pfam" id="PF12698"/>
    </source>
</evidence>
<keyword evidence="2" id="KW-1003">Cell membrane</keyword>
<dbReference type="Pfam" id="PF12698">
    <property type="entry name" value="ABC2_membrane_3"/>
    <property type="match status" value="1"/>
</dbReference>
<gene>
    <name evidence="8" type="ORF">BWZ43_22740</name>
</gene>
<keyword evidence="9" id="KW-1185">Reference proteome</keyword>
<proteinExistence type="predicted"/>
<keyword evidence="5 6" id="KW-0472">Membrane</keyword>
<dbReference type="Gene3D" id="3.40.1710.10">
    <property type="entry name" value="abc type-2 transporter like domain"/>
    <property type="match status" value="1"/>
</dbReference>
<sequence>MGILIQKLKYIFYKPWMMFFFLFPIAATFFFGFLFEKQQQELVIPIAVVNEDQHNFSKTVVKDLKNEPRLVVRETTASNAEKLLVRNDVDSVFYIKRDFQERLMDEDWEETIELWISPSSLATGVVRELVASKITRLTTTIKASNRVVNLMERRFGKLSESNQLWNEAYEYTDKQWEPEPLMTIDYRDNGDKKAKESKKNLDFTSFLGLWSFFTMLACFFTSDWIVKEQKKIFPRIQTMKKGLMGYLLQSSGANLFFHIIQLTISYFLLVHFHMIESSLRMFIMMVLFIIFCVALCSGVASFISQLGTYYIAGFFITFLIGIIGGSFFPIGDITPSLATLSHWMPQSFFILDSASAVNYSVFLILVSVILWAMAIWRLKKV</sequence>
<dbReference type="RefSeq" id="WP_078111275.1">
    <property type="nucleotide sequence ID" value="NZ_CP065424.1"/>
</dbReference>
<feature type="transmembrane region" description="Helical" evidence="6">
    <location>
        <begin position="12"/>
        <end position="35"/>
    </location>
</feature>
<accession>A0A8E2I757</accession>
<evidence type="ECO:0000313" key="9">
    <source>
        <dbReference type="Proteomes" id="UP000189761"/>
    </source>
</evidence>
<comment type="caution">
    <text evidence="8">The sequence shown here is derived from an EMBL/GenBank/DDBJ whole genome shotgun (WGS) entry which is preliminary data.</text>
</comment>
<dbReference type="GO" id="GO:0140359">
    <property type="term" value="F:ABC-type transporter activity"/>
    <property type="evidence" value="ECO:0007669"/>
    <property type="project" value="InterPro"/>
</dbReference>
<evidence type="ECO:0000256" key="6">
    <source>
        <dbReference type="SAM" id="Phobius"/>
    </source>
</evidence>
<evidence type="ECO:0000256" key="3">
    <source>
        <dbReference type="ARBA" id="ARBA00022692"/>
    </source>
</evidence>
<dbReference type="PANTHER" id="PTHR30294:SF29">
    <property type="entry name" value="MULTIDRUG ABC TRANSPORTER PERMEASE YBHS-RELATED"/>
    <property type="match status" value="1"/>
</dbReference>
<evidence type="ECO:0000256" key="5">
    <source>
        <dbReference type="ARBA" id="ARBA00023136"/>
    </source>
</evidence>
<feature type="transmembrane region" description="Helical" evidence="6">
    <location>
        <begin position="309"/>
        <end position="328"/>
    </location>
</feature>
<evidence type="ECO:0000256" key="2">
    <source>
        <dbReference type="ARBA" id="ARBA00022475"/>
    </source>
</evidence>
<reference evidence="8 9" key="1">
    <citation type="submission" date="2017-01" db="EMBL/GenBank/DDBJ databases">
        <title>Draft genome sequence of Bacillus oleronius.</title>
        <authorList>
            <person name="Allam M."/>
        </authorList>
    </citation>
    <scope>NUCLEOTIDE SEQUENCE [LARGE SCALE GENOMIC DNA]</scope>
    <source>
        <strain evidence="8 9">DSM 9356</strain>
    </source>
</reference>
<dbReference type="PANTHER" id="PTHR30294">
    <property type="entry name" value="MEMBRANE COMPONENT OF ABC TRANSPORTER YHHJ-RELATED"/>
    <property type="match status" value="1"/>
</dbReference>
<feature type="transmembrane region" description="Helical" evidence="6">
    <location>
        <begin position="207"/>
        <end position="226"/>
    </location>
</feature>
<feature type="transmembrane region" description="Helical" evidence="6">
    <location>
        <begin position="246"/>
        <end position="269"/>
    </location>
</feature>
<feature type="transmembrane region" description="Helical" evidence="6">
    <location>
        <begin position="281"/>
        <end position="302"/>
    </location>
</feature>
<dbReference type="AlphaFoldDB" id="A0A8E2I757"/>
<organism evidence="8 9">
    <name type="scientific">Heyndrickxia oleronia</name>
    <dbReference type="NCBI Taxonomy" id="38875"/>
    <lineage>
        <taxon>Bacteria</taxon>
        <taxon>Bacillati</taxon>
        <taxon>Bacillota</taxon>
        <taxon>Bacilli</taxon>
        <taxon>Bacillales</taxon>
        <taxon>Bacillaceae</taxon>
        <taxon>Heyndrickxia</taxon>
    </lineage>
</organism>
<evidence type="ECO:0000256" key="4">
    <source>
        <dbReference type="ARBA" id="ARBA00022989"/>
    </source>
</evidence>
<dbReference type="Proteomes" id="UP000189761">
    <property type="component" value="Unassembled WGS sequence"/>
</dbReference>
<keyword evidence="4 6" id="KW-1133">Transmembrane helix</keyword>